<dbReference type="AlphaFoldDB" id="A0A553P3X6"/>
<gene>
    <name evidence="2" type="ORF">TCAL_06733</name>
</gene>
<dbReference type="InterPro" id="IPR058698">
    <property type="entry name" value="CUB_metazoa"/>
</dbReference>
<feature type="non-terminal residue" evidence="2">
    <location>
        <position position="1"/>
    </location>
</feature>
<reference evidence="2 3" key="1">
    <citation type="journal article" date="2018" name="Nat. Ecol. Evol.">
        <title>Genomic signatures of mitonuclear coevolution across populations of Tigriopus californicus.</title>
        <authorList>
            <person name="Barreto F.S."/>
            <person name="Watson E.T."/>
            <person name="Lima T.G."/>
            <person name="Willett C.S."/>
            <person name="Edmands S."/>
            <person name="Li W."/>
            <person name="Burton R.S."/>
        </authorList>
    </citation>
    <scope>NUCLEOTIDE SEQUENCE [LARGE SCALE GENOMIC DNA]</scope>
    <source>
        <strain evidence="2 3">San Diego</strain>
    </source>
</reference>
<feature type="non-terminal residue" evidence="2">
    <location>
        <position position="153"/>
    </location>
</feature>
<evidence type="ECO:0000313" key="3">
    <source>
        <dbReference type="Proteomes" id="UP000318571"/>
    </source>
</evidence>
<comment type="caution">
    <text evidence="2">The sequence shown here is derived from an EMBL/GenBank/DDBJ whole genome shotgun (WGS) entry which is preliminary data.</text>
</comment>
<dbReference type="Proteomes" id="UP000318571">
    <property type="component" value="Chromosome 7"/>
</dbReference>
<feature type="domain" description="CUB" evidence="1">
    <location>
        <begin position="25"/>
        <end position="147"/>
    </location>
</feature>
<protein>
    <recommendedName>
        <fullName evidence="1">CUB domain-containing protein</fullName>
    </recommendedName>
</protein>
<sequence>SLFQVVQFPNDSCNGSNGKNGTCYTRQERTTCRICWSATNDIDFMLSGGAAGGVTSVACCGYGSKGTKTAGFDCVMIPSASKMAVSKVILPAAAFCGRSKGLVSVGGGNSATVCSRKTPFNLRFLSDGFEFVNEAAITDRGFQLNYILSGTNC</sequence>
<evidence type="ECO:0000259" key="1">
    <source>
        <dbReference type="Pfam" id="PF26080"/>
    </source>
</evidence>
<organism evidence="2 3">
    <name type="scientific">Tigriopus californicus</name>
    <name type="common">Marine copepod</name>
    <dbReference type="NCBI Taxonomy" id="6832"/>
    <lineage>
        <taxon>Eukaryota</taxon>
        <taxon>Metazoa</taxon>
        <taxon>Ecdysozoa</taxon>
        <taxon>Arthropoda</taxon>
        <taxon>Crustacea</taxon>
        <taxon>Multicrustacea</taxon>
        <taxon>Hexanauplia</taxon>
        <taxon>Copepoda</taxon>
        <taxon>Harpacticoida</taxon>
        <taxon>Harpacticidae</taxon>
        <taxon>Tigriopus</taxon>
    </lineage>
</organism>
<evidence type="ECO:0000313" key="2">
    <source>
        <dbReference type="EMBL" id="TRY72395.1"/>
    </source>
</evidence>
<name>A0A553P3X6_TIGCA</name>
<dbReference type="Pfam" id="PF26080">
    <property type="entry name" value="CUB_animal"/>
    <property type="match status" value="1"/>
</dbReference>
<accession>A0A553P3X6</accession>
<proteinExistence type="predicted"/>
<keyword evidence="3" id="KW-1185">Reference proteome</keyword>
<dbReference type="EMBL" id="VCGU01000008">
    <property type="protein sequence ID" value="TRY72395.1"/>
    <property type="molecule type" value="Genomic_DNA"/>
</dbReference>